<dbReference type="GO" id="GO:0020037">
    <property type="term" value="F:heme binding"/>
    <property type="evidence" value="ECO:0007669"/>
    <property type="project" value="InterPro"/>
</dbReference>
<keyword evidence="2" id="KW-0560">Oxidoreductase</keyword>
<accession>A0AAD1G2A2</accession>
<dbReference type="EMBL" id="RBWX01000010">
    <property type="protein sequence ID" value="RKS86302.1"/>
    <property type="molecule type" value="Genomic_DNA"/>
</dbReference>
<dbReference type="KEGG" id="smic:SmB9_33110"/>
<evidence type="ECO:0000256" key="1">
    <source>
        <dbReference type="ARBA" id="ARBA00010617"/>
    </source>
</evidence>
<evidence type="ECO:0000313" key="5">
    <source>
        <dbReference type="Proteomes" id="UP000275727"/>
    </source>
</evidence>
<dbReference type="SUPFAM" id="SSF48264">
    <property type="entry name" value="Cytochrome P450"/>
    <property type="match status" value="1"/>
</dbReference>
<keyword evidence="2" id="KW-0479">Metal-binding</keyword>
<dbReference type="PROSITE" id="PS00086">
    <property type="entry name" value="CYTOCHROME_P450"/>
    <property type="match status" value="1"/>
</dbReference>
<dbReference type="InterPro" id="IPR001128">
    <property type="entry name" value="Cyt_P450"/>
</dbReference>
<dbReference type="GO" id="GO:0005506">
    <property type="term" value="F:iron ion binding"/>
    <property type="evidence" value="ECO:0007669"/>
    <property type="project" value="InterPro"/>
</dbReference>
<reference evidence="3 5" key="1">
    <citation type="submission" date="2018-06" db="EMBL/GenBank/DDBJ databases">
        <title>Complete Genome Sequence of the Microcystin-Degrading Bacterium Sphingosinicella microcystinivorans Strain B-9.</title>
        <authorList>
            <person name="Jin H."/>
            <person name="Nishizawa T."/>
            <person name="Guo Y."/>
            <person name="Nishizawa A."/>
            <person name="Park H."/>
            <person name="Kato H."/>
            <person name="Tsuji K."/>
            <person name="Harada K."/>
        </authorList>
    </citation>
    <scope>NUCLEOTIDE SEQUENCE [LARGE SCALE GENOMIC DNA]</scope>
    <source>
        <strain evidence="3 5">B9</strain>
    </source>
</reference>
<dbReference type="Proteomes" id="UP000276029">
    <property type="component" value="Unassembled WGS sequence"/>
</dbReference>
<evidence type="ECO:0000313" key="6">
    <source>
        <dbReference type="Proteomes" id="UP000276029"/>
    </source>
</evidence>
<reference evidence="4 6" key="2">
    <citation type="submission" date="2018-10" db="EMBL/GenBank/DDBJ databases">
        <title>Genomic Encyclopedia of Type Strains, Phase IV (KMG-IV): sequencing the most valuable type-strain genomes for metagenomic binning, comparative biology and taxonomic classification.</title>
        <authorList>
            <person name="Goeker M."/>
        </authorList>
    </citation>
    <scope>NUCLEOTIDE SEQUENCE [LARGE SCALE GENOMIC DNA]</scope>
    <source>
        <strain evidence="4 6">DSM 19791</strain>
    </source>
</reference>
<dbReference type="Proteomes" id="UP000275727">
    <property type="component" value="Chromosome"/>
</dbReference>
<dbReference type="Pfam" id="PF00067">
    <property type="entry name" value="p450"/>
    <property type="match status" value="1"/>
</dbReference>
<keyword evidence="2" id="KW-0503">Monooxygenase</keyword>
<evidence type="ECO:0000313" key="3">
    <source>
        <dbReference type="EMBL" id="BBE35653.1"/>
    </source>
</evidence>
<evidence type="ECO:0000313" key="4">
    <source>
        <dbReference type="EMBL" id="RKS86302.1"/>
    </source>
</evidence>
<comment type="similarity">
    <text evidence="1 2">Belongs to the cytochrome P450 family.</text>
</comment>
<dbReference type="AlphaFoldDB" id="A0AAD1G2A2"/>
<keyword evidence="2" id="KW-0349">Heme</keyword>
<dbReference type="PANTHER" id="PTHR46696">
    <property type="entry name" value="P450, PUTATIVE (EUROFUNG)-RELATED"/>
    <property type="match status" value="1"/>
</dbReference>
<dbReference type="GO" id="GO:0016705">
    <property type="term" value="F:oxidoreductase activity, acting on paired donors, with incorporation or reduction of molecular oxygen"/>
    <property type="evidence" value="ECO:0007669"/>
    <property type="project" value="InterPro"/>
</dbReference>
<name>A0AAD1G2A2_SPHMI</name>
<evidence type="ECO:0000256" key="2">
    <source>
        <dbReference type="RuleBase" id="RU000461"/>
    </source>
</evidence>
<keyword evidence="6" id="KW-1185">Reference proteome</keyword>
<dbReference type="Gene3D" id="1.10.630.10">
    <property type="entry name" value="Cytochrome P450"/>
    <property type="match status" value="1"/>
</dbReference>
<organism evidence="3 5">
    <name type="scientific">Sphingosinicella microcystinivorans</name>
    <dbReference type="NCBI Taxonomy" id="335406"/>
    <lineage>
        <taxon>Bacteria</taxon>
        <taxon>Pseudomonadati</taxon>
        <taxon>Pseudomonadota</taxon>
        <taxon>Alphaproteobacteria</taxon>
        <taxon>Sphingomonadales</taxon>
        <taxon>Sphingosinicellaceae</taxon>
        <taxon>Sphingosinicella</taxon>
    </lineage>
</organism>
<dbReference type="InterPro" id="IPR017972">
    <property type="entry name" value="Cyt_P450_CS"/>
</dbReference>
<dbReference type="CDD" id="cd00302">
    <property type="entry name" value="cytochrome_P450"/>
    <property type="match status" value="1"/>
</dbReference>
<gene>
    <name evidence="4" type="ORF">DFR51_3004</name>
    <name evidence="3" type="ORF">SmB9_33110</name>
</gene>
<protein>
    <submittedName>
        <fullName evidence="4">Benzoate 4-monooxygenase</fullName>
    </submittedName>
</protein>
<keyword evidence="2" id="KW-0408">Iron</keyword>
<dbReference type="EMBL" id="AP018711">
    <property type="protein sequence ID" value="BBE35653.1"/>
    <property type="molecule type" value="Genomic_DNA"/>
</dbReference>
<sequence length="399" mass="43929">MSVHRLDAFQACESALRKRDLKQALYDAGKVVMDGVLLTLHGDAHVERRGVEVRVFRRNFFKYYEKEVFPVTLEQTLAPYIASGGGDLVEIGYQLTVNLTADFAGIDRPQRTAQETERLIAITKKLSEGATMVHSTRDKAELEAEVGAALTALDSEFLQASVVRREALLRAVAAGEIADTESPRDVLTVILQARDELQMDHPQLVREIGFYMQAGAHSTANSVIHALHEIEQWAGDDADRWARLGDPIFVQHCVHESLRLHPASPEAWRTATCPMHVGADDVATGARIELDLFQANRDKSVFGADSEIFDPDRAVPSNVLRSGLTFGIGLHTCLGRELDGGVVAKKGADIESCQFGIVTLIVIRLLALGARTMPDDPPQPDTKTTRPNWGRFPVTFTKV</sequence>
<dbReference type="PANTHER" id="PTHR46696:SF1">
    <property type="entry name" value="CYTOCHROME P450 YJIB-RELATED"/>
    <property type="match status" value="1"/>
</dbReference>
<dbReference type="GO" id="GO:0004497">
    <property type="term" value="F:monooxygenase activity"/>
    <property type="evidence" value="ECO:0007669"/>
    <property type="project" value="UniProtKB-KW"/>
</dbReference>
<dbReference type="InterPro" id="IPR036396">
    <property type="entry name" value="Cyt_P450_sf"/>
</dbReference>
<proteinExistence type="inferred from homology"/>